<evidence type="ECO:0000313" key="2">
    <source>
        <dbReference type="EMBL" id="ELR08705.1"/>
    </source>
</evidence>
<feature type="region of interest" description="Disordered" evidence="1">
    <location>
        <begin position="75"/>
        <end position="167"/>
    </location>
</feature>
<organism evidence="2 3">
    <name type="scientific">Pseudogymnoascus destructans (strain ATCC MYA-4855 / 20631-21)</name>
    <name type="common">Bat white-nose syndrome fungus</name>
    <name type="synonym">Geomyces destructans</name>
    <dbReference type="NCBI Taxonomy" id="658429"/>
    <lineage>
        <taxon>Eukaryota</taxon>
        <taxon>Fungi</taxon>
        <taxon>Dikarya</taxon>
        <taxon>Ascomycota</taxon>
        <taxon>Pezizomycotina</taxon>
        <taxon>Leotiomycetes</taxon>
        <taxon>Thelebolales</taxon>
        <taxon>Thelebolaceae</taxon>
        <taxon>Pseudogymnoascus</taxon>
    </lineage>
</organism>
<evidence type="ECO:0000256" key="1">
    <source>
        <dbReference type="SAM" id="MobiDB-lite"/>
    </source>
</evidence>
<dbReference type="InParanoid" id="L8G633"/>
<sequence>MHRAWSLLQSRGNRQVTIGMVSQSPGKQAIDSTTAPYRRAFIPKTRRQAFITDSCTCGISSCQGRSIDFVNTYSQNRRSEHSPVQQKQNLSSSGRVRLPKPLSHPSSSSQPSSTRMPKKVVSSHDSSTTQRAEIVISACPLASELSGKDRTPTSSYKSQNGATASLT</sequence>
<dbReference type="AlphaFoldDB" id="L8G633"/>
<gene>
    <name evidence="2" type="ORF">GMDG_03387</name>
</gene>
<reference evidence="3" key="1">
    <citation type="submission" date="2010-09" db="EMBL/GenBank/DDBJ databases">
        <title>The genome sequence of Geomyces destructans 20631-21.</title>
        <authorList>
            <consortium name="The Broad Institute Genome Sequencing Platform"/>
            <person name="Cuomo C.A."/>
            <person name="Blehert D.S."/>
            <person name="Lorch J.M."/>
            <person name="Young S.K."/>
            <person name="Zeng Q."/>
            <person name="Gargeya S."/>
            <person name="Fitzgerald M."/>
            <person name="Haas B."/>
            <person name="Abouelleil A."/>
            <person name="Alvarado L."/>
            <person name="Arachchi H.M."/>
            <person name="Berlin A."/>
            <person name="Brown A."/>
            <person name="Chapman S.B."/>
            <person name="Chen Z."/>
            <person name="Dunbar C."/>
            <person name="Freedman E."/>
            <person name="Gearin G."/>
            <person name="Gellesch M."/>
            <person name="Goldberg J."/>
            <person name="Griggs A."/>
            <person name="Gujja S."/>
            <person name="Heiman D."/>
            <person name="Howarth C."/>
            <person name="Larson L."/>
            <person name="Lui A."/>
            <person name="MacDonald P.J.P."/>
            <person name="Montmayeur A."/>
            <person name="Murphy C."/>
            <person name="Neiman D."/>
            <person name="Pearson M."/>
            <person name="Priest M."/>
            <person name="Roberts A."/>
            <person name="Saif S."/>
            <person name="Shea T."/>
            <person name="Shenoy N."/>
            <person name="Sisk P."/>
            <person name="Stolte C."/>
            <person name="Sykes S."/>
            <person name="Wortman J."/>
            <person name="Nusbaum C."/>
            <person name="Birren B."/>
        </authorList>
    </citation>
    <scope>NUCLEOTIDE SEQUENCE [LARGE SCALE GENOMIC DNA]</scope>
    <source>
        <strain evidence="3">ATCC MYA-4855 / 20631-21</strain>
    </source>
</reference>
<dbReference type="EMBL" id="GL573222">
    <property type="protein sequence ID" value="ELR08705.1"/>
    <property type="molecule type" value="Genomic_DNA"/>
</dbReference>
<dbReference type="HOGENOM" id="CLU_1595246_0_0_1"/>
<accession>L8G633</accession>
<evidence type="ECO:0000313" key="3">
    <source>
        <dbReference type="Proteomes" id="UP000011064"/>
    </source>
</evidence>
<name>L8G633_PSED2</name>
<feature type="compositionally biased region" description="Polar residues" evidence="1">
    <location>
        <begin position="152"/>
        <end position="167"/>
    </location>
</feature>
<proteinExistence type="predicted"/>
<feature type="compositionally biased region" description="Polar residues" evidence="1">
    <location>
        <begin position="75"/>
        <end position="94"/>
    </location>
</feature>
<feature type="compositionally biased region" description="Low complexity" evidence="1">
    <location>
        <begin position="99"/>
        <end position="113"/>
    </location>
</feature>
<dbReference type="Proteomes" id="UP000011064">
    <property type="component" value="Unassembled WGS sequence"/>
</dbReference>
<keyword evidence="3" id="KW-1185">Reference proteome</keyword>
<dbReference type="VEuPathDB" id="FungiDB:GMDG_03387"/>
<protein>
    <submittedName>
        <fullName evidence="2">Uncharacterized protein</fullName>
    </submittedName>
</protein>